<dbReference type="InterPro" id="IPR036259">
    <property type="entry name" value="MFS_trans_sf"/>
</dbReference>
<organism evidence="7 8">
    <name type="scientific">Methanoplanus endosymbiosus</name>
    <dbReference type="NCBI Taxonomy" id="33865"/>
    <lineage>
        <taxon>Archaea</taxon>
        <taxon>Methanobacteriati</taxon>
        <taxon>Methanobacteriota</taxon>
        <taxon>Stenosarchaea group</taxon>
        <taxon>Methanomicrobia</taxon>
        <taxon>Methanomicrobiales</taxon>
        <taxon>Methanomicrobiaceae</taxon>
        <taxon>Methanoplanus</taxon>
    </lineage>
</organism>
<dbReference type="InterPro" id="IPR011701">
    <property type="entry name" value="MFS"/>
</dbReference>
<dbReference type="PANTHER" id="PTHR43129">
    <property type="entry name" value="FOSMIDOMYCIN RESISTANCE PROTEIN"/>
    <property type="match status" value="1"/>
</dbReference>
<evidence type="ECO:0000259" key="6">
    <source>
        <dbReference type="PROSITE" id="PS50850"/>
    </source>
</evidence>
<feature type="transmembrane region" description="Helical" evidence="5">
    <location>
        <begin position="272"/>
        <end position="290"/>
    </location>
</feature>
<proteinExistence type="predicted"/>
<name>A0A9E7PTN9_9EURY</name>
<dbReference type="CDD" id="cd17478">
    <property type="entry name" value="MFS_FsR"/>
    <property type="match status" value="1"/>
</dbReference>
<feature type="transmembrane region" description="Helical" evidence="5">
    <location>
        <begin position="296"/>
        <end position="316"/>
    </location>
</feature>
<evidence type="ECO:0000313" key="8">
    <source>
        <dbReference type="Proteomes" id="UP001060368"/>
    </source>
</evidence>
<evidence type="ECO:0000256" key="5">
    <source>
        <dbReference type="SAM" id="Phobius"/>
    </source>
</evidence>
<feature type="transmembrane region" description="Helical" evidence="5">
    <location>
        <begin position="97"/>
        <end position="119"/>
    </location>
</feature>
<protein>
    <submittedName>
        <fullName evidence="7">MFS transporter</fullName>
    </submittedName>
</protein>
<accession>A0A9E7PTN9</accession>
<dbReference type="EMBL" id="CP096115">
    <property type="protein sequence ID" value="UUX93757.1"/>
    <property type="molecule type" value="Genomic_DNA"/>
</dbReference>
<dbReference type="AlphaFoldDB" id="A0A9E7PTN9"/>
<keyword evidence="2 5" id="KW-0812">Transmembrane</keyword>
<feature type="transmembrane region" description="Helical" evidence="5">
    <location>
        <begin position="240"/>
        <end position="260"/>
    </location>
</feature>
<feature type="transmembrane region" description="Helical" evidence="5">
    <location>
        <begin position="12"/>
        <end position="34"/>
    </location>
</feature>
<comment type="subcellular location">
    <subcellularLocation>
        <location evidence="1">Membrane</location>
        <topology evidence="1">Multi-pass membrane protein</topology>
    </subcellularLocation>
</comment>
<dbReference type="KEGG" id="mend:L6E24_06490"/>
<evidence type="ECO:0000313" key="7">
    <source>
        <dbReference type="EMBL" id="UUX93757.1"/>
    </source>
</evidence>
<feature type="transmembrane region" description="Helical" evidence="5">
    <location>
        <begin position="328"/>
        <end position="351"/>
    </location>
</feature>
<feature type="transmembrane region" description="Helical" evidence="5">
    <location>
        <begin position="72"/>
        <end position="91"/>
    </location>
</feature>
<feature type="transmembrane region" description="Helical" evidence="5">
    <location>
        <begin position="131"/>
        <end position="156"/>
    </location>
</feature>
<dbReference type="Proteomes" id="UP001060368">
    <property type="component" value="Chromosome"/>
</dbReference>
<dbReference type="Gene3D" id="1.20.1250.20">
    <property type="entry name" value="MFS general substrate transporter like domains"/>
    <property type="match status" value="2"/>
</dbReference>
<dbReference type="InterPro" id="IPR005829">
    <property type="entry name" value="Sugar_transporter_CS"/>
</dbReference>
<feature type="transmembrane region" description="Helical" evidence="5">
    <location>
        <begin position="207"/>
        <end position="228"/>
    </location>
</feature>
<dbReference type="SUPFAM" id="SSF103473">
    <property type="entry name" value="MFS general substrate transporter"/>
    <property type="match status" value="1"/>
</dbReference>
<evidence type="ECO:0000256" key="4">
    <source>
        <dbReference type="ARBA" id="ARBA00023136"/>
    </source>
</evidence>
<sequence>MEKRVRSVLGLSAAHCINDIYSPVLPAILPLLIIQEGYSYFLAGMLVTVYNLSSSFTQPVIGWLYDKKGIRIPIPISVLFCAFFMSFIGLMHSYEMMLIFAIGGALGHAFFHPSALGLVSRIASGPDRGRLTSLFVVGGNLGFAIGPVLAGILVAFGGTDALVFLIIPALAIAIVLKKLLPPVSELEKDYAKNDDNSGKKKFPVGPISMLVAASAFRSWVIFSSVAFIPTFLTTRGFDLITANLLTSLMLIGGVAGQIIGATMSDKYGRKEYIIFGMITAIPPFFLFLATEGILSIIAMFAFGYFLWSTFSVTVAMSHELAPGGTGTVSGLMLGFAVGAGGAGVAVTGYIADLTSAQTAFTFLIIPIIVALVLFILLPYPWKLLKRGRTPAGKFN</sequence>
<feature type="domain" description="Major facilitator superfamily (MFS) profile" evidence="6">
    <location>
        <begin position="1"/>
        <end position="382"/>
    </location>
</feature>
<feature type="transmembrane region" description="Helical" evidence="5">
    <location>
        <begin position="162"/>
        <end position="180"/>
    </location>
</feature>
<dbReference type="RefSeq" id="WP_257743893.1">
    <property type="nucleotide sequence ID" value="NZ_CP096115.1"/>
</dbReference>
<keyword evidence="4 5" id="KW-0472">Membrane</keyword>
<dbReference type="GO" id="GO:0022857">
    <property type="term" value="F:transmembrane transporter activity"/>
    <property type="evidence" value="ECO:0007669"/>
    <property type="project" value="InterPro"/>
</dbReference>
<gene>
    <name evidence="7" type="ORF">L6E24_06490</name>
</gene>
<keyword evidence="8" id="KW-1185">Reference proteome</keyword>
<dbReference type="PROSITE" id="PS50850">
    <property type="entry name" value="MFS"/>
    <property type="match status" value="1"/>
</dbReference>
<dbReference type="GeneID" id="74307331"/>
<feature type="transmembrane region" description="Helical" evidence="5">
    <location>
        <begin position="357"/>
        <end position="379"/>
    </location>
</feature>
<keyword evidence="3 5" id="KW-1133">Transmembrane helix</keyword>
<dbReference type="InterPro" id="IPR020846">
    <property type="entry name" value="MFS_dom"/>
</dbReference>
<evidence type="ECO:0000256" key="2">
    <source>
        <dbReference type="ARBA" id="ARBA00022692"/>
    </source>
</evidence>
<reference evidence="7" key="1">
    <citation type="submission" date="2022-04" db="EMBL/GenBank/DDBJ databases">
        <title>Complete genome of Methanoplanus endosymbiosus DSM 3599.</title>
        <authorList>
            <person name="Chen S.-C."/>
            <person name="You Y.-T."/>
            <person name="Zhou Y.-Z."/>
            <person name="Lai M.-C."/>
        </authorList>
    </citation>
    <scope>NUCLEOTIDE SEQUENCE</scope>
    <source>
        <strain evidence="7">DSM 3599</strain>
    </source>
</reference>
<dbReference type="PANTHER" id="PTHR43129:SF1">
    <property type="entry name" value="FOSMIDOMYCIN RESISTANCE PROTEIN"/>
    <property type="match status" value="1"/>
</dbReference>
<dbReference type="GO" id="GO:0005886">
    <property type="term" value="C:plasma membrane"/>
    <property type="evidence" value="ECO:0007669"/>
    <property type="project" value="TreeGrafter"/>
</dbReference>
<evidence type="ECO:0000256" key="1">
    <source>
        <dbReference type="ARBA" id="ARBA00004141"/>
    </source>
</evidence>
<dbReference type="Pfam" id="PF07690">
    <property type="entry name" value="MFS_1"/>
    <property type="match status" value="1"/>
</dbReference>
<evidence type="ECO:0000256" key="3">
    <source>
        <dbReference type="ARBA" id="ARBA00022989"/>
    </source>
</evidence>
<dbReference type="PROSITE" id="PS00216">
    <property type="entry name" value="SUGAR_TRANSPORT_1"/>
    <property type="match status" value="1"/>
</dbReference>